<protein>
    <submittedName>
        <fullName evidence="9">NAC domain-containing protein 74</fullName>
    </submittedName>
</protein>
<feature type="non-terminal residue" evidence="9">
    <location>
        <position position="1"/>
    </location>
</feature>
<proteinExistence type="predicted"/>
<dbReference type="GO" id="GO:0005634">
    <property type="term" value="C:nucleus"/>
    <property type="evidence" value="ECO:0007669"/>
    <property type="project" value="UniProtKB-SubCell"/>
</dbReference>
<reference evidence="9" key="1">
    <citation type="journal article" date="2018" name="Nat. Genet.">
        <title>Extensive intraspecific gene order and gene structural variations between Mo17 and other maize genomes.</title>
        <authorList>
            <person name="Sun S."/>
            <person name="Zhou Y."/>
            <person name="Chen J."/>
            <person name="Shi J."/>
            <person name="Zhao H."/>
            <person name="Zhao H."/>
            <person name="Song W."/>
            <person name="Zhang M."/>
            <person name="Cui Y."/>
            <person name="Dong X."/>
            <person name="Liu H."/>
            <person name="Ma X."/>
            <person name="Jiao Y."/>
            <person name="Wang B."/>
            <person name="Wei X."/>
            <person name="Stein J.C."/>
            <person name="Glaubitz J.C."/>
            <person name="Lu F."/>
            <person name="Yu G."/>
            <person name="Liang C."/>
            <person name="Fengler K."/>
            <person name="Li B."/>
            <person name="Rafalski A."/>
            <person name="Schnable P.S."/>
            <person name="Ware D.H."/>
            <person name="Buckler E.S."/>
            <person name="Lai J."/>
        </authorList>
    </citation>
    <scope>NUCLEOTIDE SEQUENCE [LARGE SCALE GENOMIC DNA]</scope>
    <source>
        <tissue evidence="9">Seedling</tissue>
    </source>
</reference>
<dbReference type="InterPro" id="IPR003441">
    <property type="entry name" value="NAC-dom"/>
</dbReference>
<dbReference type="GO" id="GO:0003677">
    <property type="term" value="F:DNA binding"/>
    <property type="evidence" value="ECO:0007669"/>
    <property type="project" value="UniProtKB-KW"/>
</dbReference>
<evidence type="ECO:0000256" key="3">
    <source>
        <dbReference type="ARBA" id="ARBA00023125"/>
    </source>
</evidence>
<evidence type="ECO:0000313" key="9">
    <source>
        <dbReference type="EMBL" id="PWZ09809.1"/>
    </source>
</evidence>
<feature type="transmembrane region" description="Helical" evidence="7">
    <location>
        <begin position="603"/>
        <end position="622"/>
    </location>
</feature>
<name>A0A3L6DMK5_MAIZE</name>
<evidence type="ECO:0000256" key="7">
    <source>
        <dbReference type="SAM" id="Phobius"/>
    </source>
</evidence>
<dbReference type="Gene3D" id="2.170.150.80">
    <property type="entry name" value="NAC domain"/>
    <property type="match status" value="1"/>
</dbReference>
<feature type="compositionally biased region" description="Polar residues" evidence="6">
    <location>
        <begin position="565"/>
        <end position="586"/>
    </location>
</feature>
<dbReference type="PANTHER" id="PTHR31744:SF235">
    <property type="entry name" value="NAC DOMAIN-CONTAINING PROTEIN"/>
    <property type="match status" value="1"/>
</dbReference>
<keyword evidence="7" id="KW-0812">Transmembrane</keyword>
<sequence>PSPAAPSRQRAVKNAGARSAPVASLPCWLWLLRPSHPIGLSPPLPSRSSQPSPDASSPPGAIAPSPDSFAGPNTARWCSSPCFSGLLLAARRPAAPSWWFRAATRLSGEIYCKMEVLRDMHLPPGFGFHPSDTELVSHYLKRKILGQKIEYDLIPEVDIYKHEPWDLPAKCNLPIEDNKWHFFASRDRKYPTGSRSNRATLAGYWKSTGKDRAIKLKKRTLGTKKTLVFHEGRPPSGRRTEWIMHEYYIDENECKVSPDMKDAFVLCRVTKRSDWELDNEVGNRYPHLEQLDAAAASVASTVKPEDAVATVICPEESNRAATPVGSDELSNDVGQEPITPDSSPPNGGKELEVWLEELLDPSPSFNLVADTRSADVSLTDQYAESSNLQNPGSVSRNIGPGHASPIQDGTDATDYLLTDDLPEDLYSMLYPGTDQFYDSMFLEQAGQEGIAFPTNQAYYMMGMESYALPTNLNGTLNAELQSDQENNTTNLANGNTDTGVTIQSRRATTSPANISLAAGKIKMQVGINRMATSSSVSINQTMRFTDNSGRRLDLKTDDVEHQKKTTNSAISAKQSRAANPEGHSSQGYLKGFKNTFRCSSAGFKAYISFAFFVVGVAAAAVLHHHRSCANL</sequence>
<dbReference type="SUPFAM" id="SSF101941">
    <property type="entry name" value="NAC domain"/>
    <property type="match status" value="1"/>
</dbReference>
<dbReference type="AlphaFoldDB" id="A0A3L6DMK5"/>
<organism evidence="9">
    <name type="scientific">Zea mays</name>
    <name type="common">Maize</name>
    <dbReference type="NCBI Taxonomy" id="4577"/>
    <lineage>
        <taxon>Eukaryota</taxon>
        <taxon>Viridiplantae</taxon>
        <taxon>Streptophyta</taxon>
        <taxon>Embryophyta</taxon>
        <taxon>Tracheophyta</taxon>
        <taxon>Spermatophyta</taxon>
        <taxon>Magnoliopsida</taxon>
        <taxon>Liliopsida</taxon>
        <taxon>Poales</taxon>
        <taxon>Poaceae</taxon>
        <taxon>PACMAD clade</taxon>
        <taxon>Panicoideae</taxon>
        <taxon>Andropogonodae</taxon>
        <taxon>Andropogoneae</taxon>
        <taxon>Tripsacinae</taxon>
        <taxon>Zea</taxon>
    </lineage>
</organism>
<dbReference type="ExpressionAtlas" id="A0A3L6DMK5">
    <property type="expression patterns" value="baseline and differential"/>
</dbReference>
<dbReference type="PROSITE" id="PS51005">
    <property type="entry name" value="NAC"/>
    <property type="match status" value="1"/>
</dbReference>
<evidence type="ECO:0000256" key="1">
    <source>
        <dbReference type="ARBA" id="ARBA00004123"/>
    </source>
</evidence>
<keyword evidence="4" id="KW-0804">Transcription</keyword>
<evidence type="ECO:0000259" key="8">
    <source>
        <dbReference type="PROSITE" id="PS51005"/>
    </source>
</evidence>
<feature type="compositionally biased region" description="Polar residues" evidence="6">
    <location>
        <begin position="385"/>
        <end position="396"/>
    </location>
</feature>
<feature type="region of interest" description="Disordered" evidence="6">
    <location>
        <begin position="1"/>
        <end position="21"/>
    </location>
</feature>
<dbReference type="FunFam" id="2.170.150.80:FF:000002">
    <property type="entry name" value="Nac domain-containing protein 86"/>
    <property type="match status" value="1"/>
</dbReference>
<accession>A0A3L6DMK5</accession>
<feature type="region of interest" description="Disordered" evidence="6">
    <location>
        <begin position="41"/>
        <end position="66"/>
    </location>
</feature>
<dbReference type="Proteomes" id="UP000251960">
    <property type="component" value="Chromosome 8"/>
</dbReference>
<feature type="region of interest" description="Disordered" evidence="6">
    <location>
        <begin position="559"/>
        <end position="586"/>
    </location>
</feature>
<keyword evidence="5" id="KW-0539">Nucleus</keyword>
<comment type="caution">
    <text evidence="9">The sequence shown here is derived from an EMBL/GenBank/DDBJ whole genome shotgun (WGS) entry which is preliminary data.</text>
</comment>
<comment type="subcellular location">
    <subcellularLocation>
        <location evidence="1">Nucleus</location>
    </subcellularLocation>
</comment>
<keyword evidence="7" id="KW-0472">Membrane</keyword>
<evidence type="ECO:0000256" key="4">
    <source>
        <dbReference type="ARBA" id="ARBA00023163"/>
    </source>
</evidence>
<dbReference type="GO" id="GO:0006355">
    <property type="term" value="P:regulation of DNA-templated transcription"/>
    <property type="evidence" value="ECO:0007669"/>
    <property type="project" value="InterPro"/>
</dbReference>
<keyword evidence="2" id="KW-0805">Transcription regulation</keyword>
<feature type="region of interest" description="Disordered" evidence="6">
    <location>
        <begin position="385"/>
        <end position="411"/>
    </location>
</feature>
<dbReference type="EMBL" id="NCVQ01000009">
    <property type="protein sequence ID" value="PWZ09809.1"/>
    <property type="molecule type" value="Genomic_DNA"/>
</dbReference>
<feature type="domain" description="NAC" evidence="8">
    <location>
        <begin position="122"/>
        <end position="272"/>
    </location>
</feature>
<dbReference type="Pfam" id="PF02365">
    <property type="entry name" value="NAM"/>
    <property type="match status" value="1"/>
</dbReference>
<feature type="compositionally biased region" description="Low complexity" evidence="6">
    <location>
        <begin position="46"/>
        <end position="66"/>
    </location>
</feature>
<keyword evidence="3" id="KW-0238">DNA-binding</keyword>
<gene>
    <name evidence="9" type="ORF">Zm00014a_026526</name>
</gene>
<evidence type="ECO:0000256" key="6">
    <source>
        <dbReference type="SAM" id="MobiDB-lite"/>
    </source>
</evidence>
<evidence type="ECO:0000256" key="5">
    <source>
        <dbReference type="ARBA" id="ARBA00023242"/>
    </source>
</evidence>
<evidence type="ECO:0000256" key="2">
    <source>
        <dbReference type="ARBA" id="ARBA00023015"/>
    </source>
</evidence>
<feature type="region of interest" description="Disordered" evidence="6">
    <location>
        <begin position="318"/>
        <end position="349"/>
    </location>
</feature>
<dbReference type="PANTHER" id="PTHR31744">
    <property type="entry name" value="PROTEIN CUP-SHAPED COTYLEDON 2-RELATED"/>
    <property type="match status" value="1"/>
</dbReference>
<dbReference type="InterPro" id="IPR036093">
    <property type="entry name" value="NAC_dom_sf"/>
</dbReference>
<keyword evidence="7" id="KW-1133">Transmembrane helix</keyword>